<feature type="coiled-coil region" evidence="1">
    <location>
        <begin position="58"/>
        <end position="121"/>
    </location>
</feature>
<organism evidence="2 3">
    <name type="scientific">Paramecium sonneborni</name>
    <dbReference type="NCBI Taxonomy" id="65129"/>
    <lineage>
        <taxon>Eukaryota</taxon>
        <taxon>Sar</taxon>
        <taxon>Alveolata</taxon>
        <taxon>Ciliophora</taxon>
        <taxon>Intramacronucleata</taxon>
        <taxon>Oligohymenophorea</taxon>
        <taxon>Peniculida</taxon>
        <taxon>Parameciidae</taxon>
        <taxon>Paramecium</taxon>
    </lineage>
</organism>
<dbReference type="Proteomes" id="UP000692954">
    <property type="component" value="Unassembled WGS sequence"/>
</dbReference>
<proteinExistence type="predicted"/>
<evidence type="ECO:0000313" key="2">
    <source>
        <dbReference type="EMBL" id="CAD8054432.1"/>
    </source>
</evidence>
<dbReference type="EMBL" id="CAJJDN010000008">
    <property type="protein sequence ID" value="CAD8054432.1"/>
    <property type="molecule type" value="Genomic_DNA"/>
</dbReference>
<keyword evidence="3" id="KW-1185">Reference proteome</keyword>
<gene>
    <name evidence="2" type="ORF">PSON_ATCC_30995.1.T0080293</name>
</gene>
<reference evidence="2" key="1">
    <citation type="submission" date="2021-01" db="EMBL/GenBank/DDBJ databases">
        <authorList>
            <consortium name="Genoscope - CEA"/>
            <person name="William W."/>
        </authorList>
    </citation>
    <scope>NUCLEOTIDE SEQUENCE</scope>
</reference>
<name>A0A8S1KN79_9CILI</name>
<dbReference type="OrthoDB" id="293033at2759"/>
<keyword evidence="1" id="KW-0175">Coiled coil</keyword>
<comment type="caution">
    <text evidence="2">The sequence shown here is derived from an EMBL/GenBank/DDBJ whole genome shotgun (WGS) entry which is preliminary data.</text>
</comment>
<dbReference type="AlphaFoldDB" id="A0A8S1KN79"/>
<accession>A0A8S1KN79</accession>
<sequence>MKLISLCLIGLVMSNNIMLQTANHSEFKEVFGQFAKSSDFGNKLFGELSEFIQKGATLQDLNDHVEELRKHLADDQVEDEKFFNEQQESLEAGLQGLKIEVQELNEAVDVAAKKISVLNQQQQIIDNLFSQDQAQYQKRLANQNVILETISTLIERAHTLSLEGHSLIQKDNLLEEIKQLGRGKHIEVLAQITAHLGTEQIEKVLNLLESLRNAVEASLEADEAKEQENIRLYNKLSGEITASVSESQRHYQQLEEHFEQKEYELRIGKEGVKEVGQKLQDRNDYRQFILDRVREAQELLNDNLDRIARWSQE</sequence>
<protein>
    <submittedName>
        <fullName evidence="2">Uncharacterized protein</fullName>
    </submittedName>
</protein>
<evidence type="ECO:0000256" key="1">
    <source>
        <dbReference type="SAM" id="Coils"/>
    </source>
</evidence>
<evidence type="ECO:0000313" key="3">
    <source>
        <dbReference type="Proteomes" id="UP000692954"/>
    </source>
</evidence>